<dbReference type="PANTHER" id="PTHR12899:SF3">
    <property type="entry name" value="LARGE RIBOSOMAL SUBUNIT PROTEIN UL18M"/>
    <property type="match status" value="1"/>
</dbReference>
<dbReference type="GO" id="GO:0003735">
    <property type="term" value="F:structural constituent of ribosome"/>
    <property type="evidence" value="ECO:0007669"/>
    <property type="project" value="InterPro"/>
</dbReference>
<dbReference type="InterPro" id="IPR005484">
    <property type="entry name" value="Ribosomal_uL18_bac/plant/anim"/>
</dbReference>
<dbReference type="SUPFAM" id="SSF53137">
    <property type="entry name" value="Translational machinery components"/>
    <property type="match status" value="1"/>
</dbReference>
<evidence type="ECO:0008006" key="7">
    <source>
        <dbReference type="Google" id="ProtNLM"/>
    </source>
</evidence>
<dbReference type="AlphaFoldDB" id="A0A382BG99"/>
<dbReference type="GO" id="GO:0008097">
    <property type="term" value="F:5S rRNA binding"/>
    <property type="evidence" value="ECO:0007669"/>
    <property type="project" value="TreeGrafter"/>
</dbReference>
<organism evidence="6">
    <name type="scientific">marine metagenome</name>
    <dbReference type="NCBI Taxonomy" id="408172"/>
    <lineage>
        <taxon>unclassified sequences</taxon>
        <taxon>metagenomes</taxon>
        <taxon>ecological metagenomes</taxon>
    </lineage>
</organism>
<evidence type="ECO:0000256" key="4">
    <source>
        <dbReference type="ARBA" id="ARBA00022980"/>
    </source>
</evidence>
<keyword evidence="3" id="KW-0694">RNA-binding</keyword>
<evidence type="ECO:0000256" key="5">
    <source>
        <dbReference type="ARBA" id="ARBA00023274"/>
    </source>
</evidence>
<dbReference type="FunFam" id="3.30.420.100:FF:000001">
    <property type="entry name" value="50S ribosomal protein L18"/>
    <property type="match status" value="1"/>
</dbReference>
<evidence type="ECO:0000256" key="2">
    <source>
        <dbReference type="ARBA" id="ARBA00022730"/>
    </source>
</evidence>
<dbReference type="EMBL" id="UINC01029473">
    <property type="protein sequence ID" value="SVB12253.1"/>
    <property type="molecule type" value="Genomic_DNA"/>
</dbReference>
<dbReference type="GO" id="GO:0006412">
    <property type="term" value="P:translation"/>
    <property type="evidence" value="ECO:0007669"/>
    <property type="project" value="InterPro"/>
</dbReference>
<evidence type="ECO:0000256" key="3">
    <source>
        <dbReference type="ARBA" id="ARBA00022884"/>
    </source>
</evidence>
<dbReference type="InterPro" id="IPR057268">
    <property type="entry name" value="Ribosomal_L18"/>
</dbReference>
<name>A0A382BG99_9ZZZZ</name>
<comment type="similarity">
    <text evidence="1">Belongs to the universal ribosomal protein uL18 family.</text>
</comment>
<protein>
    <recommendedName>
        <fullName evidence="7">50S ribosomal protein L18</fullName>
    </recommendedName>
</protein>
<dbReference type="NCBIfam" id="TIGR00060">
    <property type="entry name" value="L18_bact"/>
    <property type="match status" value="1"/>
</dbReference>
<evidence type="ECO:0000256" key="1">
    <source>
        <dbReference type="ARBA" id="ARBA00007116"/>
    </source>
</evidence>
<proteinExistence type="inferred from homology"/>
<accession>A0A382BG99</accession>
<dbReference type="GO" id="GO:0022625">
    <property type="term" value="C:cytosolic large ribosomal subunit"/>
    <property type="evidence" value="ECO:0007669"/>
    <property type="project" value="TreeGrafter"/>
</dbReference>
<keyword evidence="2" id="KW-0699">rRNA-binding</keyword>
<gene>
    <name evidence="6" type="ORF">METZ01_LOCUS165107</name>
</gene>
<dbReference type="Pfam" id="PF00861">
    <property type="entry name" value="Ribosomal_L18p"/>
    <property type="match status" value="1"/>
</dbReference>
<reference evidence="6" key="1">
    <citation type="submission" date="2018-05" db="EMBL/GenBank/DDBJ databases">
        <authorList>
            <person name="Lanie J.A."/>
            <person name="Ng W.-L."/>
            <person name="Kazmierczak K.M."/>
            <person name="Andrzejewski T.M."/>
            <person name="Davidsen T.M."/>
            <person name="Wayne K.J."/>
            <person name="Tettelin H."/>
            <person name="Glass J.I."/>
            <person name="Rusch D."/>
            <person name="Podicherti R."/>
            <person name="Tsui H.-C.T."/>
            <person name="Winkler M.E."/>
        </authorList>
    </citation>
    <scope>NUCLEOTIDE SEQUENCE</scope>
</reference>
<dbReference type="InterPro" id="IPR004389">
    <property type="entry name" value="Ribosomal_uL18_bac-type"/>
</dbReference>
<dbReference type="PANTHER" id="PTHR12899">
    <property type="entry name" value="39S RIBOSOMAL PROTEIN L18, MITOCHONDRIAL"/>
    <property type="match status" value="1"/>
</dbReference>
<dbReference type="CDD" id="cd00432">
    <property type="entry name" value="Ribosomal_L18_L5e"/>
    <property type="match status" value="1"/>
</dbReference>
<dbReference type="Gene3D" id="3.30.420.100">
    <property type="match status" value="1"/>
</dbReference>
<keyword evidence="4" id="KW-0689">Ribosomal protein</keyword>
<dbReference type="HAMAP" id="MF_01337_B">
    <property type="entry name" value="Ribosomal_uL18_B"/>
    <property type="match status" value="1"/>
</dbReference>
<evidence type="ECO:0000313" key="6">
    <source>
        <dbReference type="EMBL" id="SVB12253.1"/>
    </source>
</evidence>
<keyword evidence="5" id="KW-0687">Ribonucleoprotein</keyword>
<sequence length="110" mass="12592">MRIIRHQRTRKKVSGTKVRPRLSVFRSLNHIYAQIINDDNGITLLQASSLELKTTKTQTKTNIAEEVGKLLGQRAKEKKVKKVVFDKNGYKYHGRIKALADSARKEGVKF</sequence>